<dbReference type="EMBL" id="JASDAP010000001">
    <property type="protein sequence ID" value="KAK1906979.1"/>
    <property type="molecule type" value="Genomic_DNA"/>
</dbReference>
<protein>
    <submittedName>
        <fullName evidence="1">Deoxyhypusine synthase regulatory subunit</fullName>
    </submittedName>
</protein>
<comment type="caution">
    <text evidence="1">The sequence shown here is derived from an EMBL/GenBank/DDBJ whole genome shotgun (WGS) entry which is preliminary data.</text>
</comment>
<evidence type="ECO:0000313" key="2">
    <source>
        <dbReference type="Proteomes" id="UP001228049"/>
    </source>
</evidence>
<organism evidence="1 2">
    <name type="scientific">Dissostichus eleginoides</name>
    <name type="common">Patagonian toothfish</name>
    <name type="synonym">Dissostichus amissus</name>
    <dbReference type="NCBI Taxonomy" id="100907"/>
    <lineage>
        <taxon>Eukaryota</taxon>
        <taxon>Metazoa</taxon>
        <taxon>Chordata</taxon>
        <taxon>Craniata</taxon>
        <taxon>Vertebrata</taxon>
        <taxon>Euteleostomi</taxon>
        <taxon>Actinopterygii</taxon>
        <taxon>Neopterygii</taxon>
        <taxon>Teleostei</taxon>
        <taxon>Neoteleostei</taxon>
        <taxon>Acanthomorphata</taxon>
        <taxon>Eupercaria</taxon>
        <taxon>Perciformes</taxon>
        <taxon>Notothenioidei</taxon>
        <taxon>Nototheniidae</taxon>
        <taxon>Dissostichus</taxon>
    </lineage>
</organism>
<reference evidence="1" key="1">
    <citation type="submission" date="2023-04" db="EMBL/GenBank/DDBJ databases">
        <title>Chromosome-level genome of Chaenocephalus aceratus.</title>
        <authorList>
            <person name="Park H."/>
        </authorList>
    </citation>
    <scope>NUCLEOTIDE SEQUENCE</scope>
    <source>
        <strain evidence="1">DE</strain>
        <tissue evidence="1">Muscle</tissue>
    </source>
</reference>
<keyword evidence="2" id="KW-1185">Reference proteome</keyword>
<gene>
    <name evidence="1" type="ORF">KUDE01_009375</name>
</gene>
<accession>A0AAD9FM72</accession>
<sequence length="60" mass="5991">RSPLNHMCQCRACSCSGANCSLVNCMLVGGGLPFIQAHCYRAGLVAVMTTVGGGMGGDGG</sequence>
<proteinExistence type="predicted"/>
<dbReference type="Proteomes" id="UP001228049">
    <property type="component" value="Unassembled WGS sequence"/>
</dbReference>
<name>A0AAD9FM72_DISEL</name>
<feature type="non-terminal residue" evidence="1">
    <location>
        <position position="60"/>
    </location>
</feature>
<feature type="non-terminal residue" evidence="1">
    <location>
        <position position="1"/>
    </location>
</feature>
<evidence type="ECO:0000313" key="1">
    <source>
        <dbReference type="EMBL" id="KAK1906979.1"/>
    </source>
</evidence>
<dbReference type="AlphaFoldDB" id="A0AAD9FM72"/>